<sequence>AAAAASGCPPPASPSWTLPMTSLRRAAGFLARALPLCRAHTVEFYTGGLWDRLVAPPPAAVLRELRAAGPLALRRPLAEAGDGFSSPS</sequence>
<protein>
    <submittedName>
        <fullName evidence="1">Uncharacterized protein</fullName>
    </submittedName>
</protein>
<organism evidence="1 2">
    <name type="scientific">Aquila chrysaetos chrysaetos</name>
    <dbReference type="NCBI Taxonomy" id="223781"/>
    <lineage>
        <taxon>Eukaryota</taxon>
        <taxon>Metazoa</taxon>
        <taxon>Chordata</taxon>
        <taxon>Craniata</taxon>
        <taxon>Vertebrata</taxon>
        <taxon>Euteleostomi</taxon>
        <taxon>Archelosauria</taxon>
        <taxon>Archosauria</taxon>
        <taxon>Dinosauria</taxon>
        <taxon>Saurischia</taxon>
        <taxon>Theropoda</taxon>
        <taxon>Coelurosauria</taxon>
        <taxon>Aves</taxon>
        <taxon>Neognathae</taxon>
        <taxon>Neoaves</taxon>
        <taxon>Telluraves</taxon>
        <taxon>Accipitrimorphae</taxon>
        <taxon>Accipitriformes</taxon>
        <taxon>Accipitridae</taxon>
        <taxon>Accipitrinae</taxon>
        <taxon>Aquila</taxon>
    </lineage>
</organism>
<reference evidence="1" key="2">
    <citation type="submission" date="2025-09" db="UniProtKB">
        <authorList>
            <consortium name="Ensembl"/>
        </authorList>
    </citation>
    <scope>IDENTIFICATION</scope>
</reference>
<dbReference type="Proteomes" id="UP000472275">
    <property type="component" value="Chromosome 26"/>
</dbReference>
<name>A0A663FF34_AQUCH</name>
<proteinExistence type="predicted"/>
<evidence type="ECO:0000313" key="2">
    <source>
        <dbReference type="Proteomes" id="UP000472275"/>
    </source>
</evidence>
<keyword evidence="2" id="KW-1185">Reference proteome</keyword>
<reference evidence="1" key="1">
    <citation type="submission" date="2025-08" db="UniProtKB">
        <authorList>
            <consortium name="Ensembl"/>
        </authorList>
    </citation>
    <scope>IDENTIFICATION</scope>
</reference>
<accession>A0A663FF34</accession>
<dbReference type="Ensembl" id="ENSACCT00020024456.1">
    <property type="protein sequence ID" value="ENSACCP00020023421.1"/>
    <property type="gene ID" value="ENSACCG00020016084.1"/>
</dbReference>
<dbReference type="AlphaFoldDB" id="A0A663FF34"/>
<evidence type="ECO:0000313" key="1">
    <source>
        <dbReference type="Ensembl" id="ENSACCP00020023421.1"/>
    </source>
</evidence>
<dbReference type="InParanoid" id="A0A663FF34"/>